<proteinExistence type="predicted"/>
<organism evidence="1 2">
    <name type="scientific">Allacma fusca</name>
    <dbReference type="NCBI Taxonomy" id="39272"/>
    <lineage>
        <taxon>Eukaryota</taxon>
        <taxon>Metazoa</taxon>
        <taxon>Ecdysozoa</taxon>
        <taxon>Arthropoda</taxon>
        <taxon>Hexapoda</taxon>
        <taxon>Collembola</taxon>
        <taxon>Symphypleona</taxon>
        <taxon>Sminthuridae</taxon>
        <taxon>Allacma</taxon>
    </lineage>
</organism>
<dbReference type="EMBL" id="CAJVCH010148378">
    <property type="protein sequence ID" value="CAG7727423.1"/>
    <property type="molecule type" value="Genomic_DNA"/>
</dbReference>
<accession>A0A8J2K0N9</accession>
<reference evidence="1" key="1">
    <citation type="submission" date="2021-06" db="EMBL/GenBank/DDBJ databases">
        <authorList>
            <person name="Hodson N. C."/>
            <person name="Mongue J. A."/>
            <person name="Jaron S. K."/>
        </authorList>
    </citation>
    <scope>NUCLEOTIDE SEQUENCE</scope>
</reference>
<dbReference type="AlphaFoldDB" id="A0A8J2K0N9"/>
<sequence>MSGKKQTFSKPMPDTSHEICSQLIDDYDFEDDMRELSVDEVVKESDNRKAATARKRPIAGTSGTVKRAKTTEYNWTAAKPADADDPIVRAAMKDLCVRRSRTERFGHYLHFLKLRQVNGDITFHKRLAIQADAIPALIRCLTEIQNEIQAYPKQASINF</sequence>
<evidence type="ECO:0000313" key="1">
    <source>
        <dbReference type="EMBL" id="CAG7727423.1"/>
    </source>
</evidence>
<keyword evidence="2" id="KW-1185">Reference proteome</keyword>
<evidence type="ECO:0000313" key="2">
    <source>
        <dbReference type="Proteomes" id="UP000708208"/>
    </source>
</evidence>
<name>A0A8J2K0N9_9HEXA</name>
<comment type="caution">
    <text evidence="1">The sequence shown here is derived from an EMBL/GenBank/DDBJ whole genome shotgun (WGS) entry which is preliminary data.</text>
</comment>
<dbReference type="Proteomes" id="UP000708208">
    <property type="component" value="Unassembled WGS sequence"/>
</dbReference>
<gene>
    <name evidence="1" type="ORF">AFUS01_LOCUS16267</name>
</gene>
<protein>
    <submittedName>
        <fullName evidence="1">Uncharacterized protein</fullName>
    </submittedName>
</protein>